<dbReference type="OrthoDB" id="6436357at2759"/>
<reference evidence="2" key="1">
    <citation type="submission" date="2020-08" db="EMBL/GenBank/DDBJ databases">
        <title>Multicomponent nature underlies the extraordinary mechanical properties of spider dragline silk.</title>
        <authorList>
            <person name="Kono N."/>
            <person name="Nakamura H."/>
            <person name="Mori M."/>
            <person name="Yoshida Y."/>
            <person name="Ohtoshi R."/>
            <person name="Malay A.D."/>
            <person name="Moran D.A.P."/>
            <person name="Tomita M."/>
            <person name="Numata K."/>
            <person name="Arakawa K."/>
        </authorList>
    </citation>
    <scope>NUCLEOTIDE SEQUENCE</scope>
</reference>
<gene>
    <name evidence="2" type="primary">AVEN_170933_1</name>
    <name evidence="2" type="ORF">TNIN_261961</name>
</gene>
<protein>
    <submittedName>
        <fullName evidence="2">Helitron_like_N domain-containing protein</fullName>
    </submittedName>
</protein>
<evidence type="ECO:0000259" key="1">
    <source>
        <dbReference type="Pfam" id="PF14214"/>
    </source>
</evidence>
<dbReference type="AlphaFoldDB" id="A0A8X6WYF4"/>
<feature type="domain" description="Helitron helicase-like" evidence="1">
    <location>
        <begin position="3"/>
        <end position="108"/>
    </location>
</feature>
<accession>A0A8X6WYF4</accession>
<name>A0A8X6WYF4_9ARAC</name>
<dbReference type="PANTHER" id="PTHR45786">
    <property type="entry name" value="DNA BINDING PROTEIN-LIKE"/>
    <property type="match status" value="1"/>
</dbReference>
<dbReference type="Pfam" id="PF14214">
    <property type="entry name" value="Helitron_like_N"/>
    <property type="match status" value="1"/>
</dbReference>
<keyword evidence="3" id="KW-1185">Reference proteome</keyword>
<organism evidence="2 3">
    <name type="scientific">Trichonephila inaurata madagascariensis</name>
    <dbReference type="NCBI Taxonomy" id="2747483"/>
    <lineage>
        <taxon>Eukaryota</taxon>
        <taxon>Metazoa</taxon>
        <taxon>Ecdysozoa</taxon>
        <taxon>Arthropoda</taxon>
        <taxon>Chelicerata</taxon>
        <taxon>Arachnida</taxon>
        <taxon>Araneae</taxon>
        <taxon>Araneomorphae</taxon>
        <taxon>Entelegynae</taxon>
        <taxon>Araneoidea</taxon>
        <taxon>Nephilidae</taxon>
        <taxon>Trichonephila</taxon>
        <taxon>Trichonephila inaurata</taxon>
    </lineage>
</organism>
<proteinExistence type="predicted"/>
<dbReference type="InterPro" id="IPR025476">
    <property type="entry name" value="Helitron_helicase-like"/>
</dbReference>
<dbReference type="EMBL" id="BMAV01002906">
    <property type="protein sequence ID" value="GFY42146.1"/>
    <property type="molecule type" value="Genomic_DNA"/>
</dbReference>
<comment type="caution">
    <text evidence="2">The sequence shown here is derived from an EMBL/GenBank/DDBJ whole genome shotgun (WGS) entry which is preliminary data.</text>
</comment>
<evidence type="ECO:0000313" key="2">
    <source>
        <dbReference type="EMBL" id="GFY42146.1"/>
    </source>
</evidence>
<sequence>MLRVESYLDLADHVNALVTEAGMRAGITLILPSSFIEIPRAMQQNFKDAMSVVRDFGKPDLFLTFTLNPKWKEIKDNFFPGQKPHDHPDIVSRIYDIKKKALSQDLKKK</sequence>
<evidence type="ECO:0000313" key="3">
    <source>
        <dbReference type="Proteomes" id="UP000886998"/>
    </source>
</evidence>
<dbReference type="PANTHER" id="PTHR45786:SF74">
    <property type="entry name" value="ATP-DEPENDENT DNA HELICASE"/>
    <property type="match status" value="1"/>
</dbReference>
<dbReference type="Proteomes" id="UP000886998">
    <property type="component" value="Unassembled WGS sequence"/>
</dbReference>